<protein>
    <submittedName>
        <fullName evidence="1">Uncharacterized protein</fullName>
    </submittedName>
</protein>
<sequence>MARTMLLDARLPRHLWEEALTYAAQIRNRVSTRARPDGTTPYEGRFHVKPNLSHFRIFSEDCSLDAPSTEGIWNRRPSWCDSWDSTTSKKGTSCMNQR</sequence>
<keyword evidence="2" id="KW-1185">Reference proteome</keyword>
<evidence type="ECO:0000313" key="2">
    <source>
        <dbReference type="Proteomes" id="UP001146120"/>
    </source>
</evidence>
<dbReference type="Proteomes" id="UP001146120">
    <property type="component" value="Unassembled WGS sequence"/>
</dbReference>
<proteinExistence type="predicted"/>
<reference evidence="1" key="1">
    <citation type="submission" date="2022-11" db="EMBL/GenBank/DDBJ databases">
        <authorList>
            <person name="Morgan W.R."/>
            <person name="Tartar A."/>
        </authorList>
    </citation>
    <scope>NUCLEOTIDE SEQUENCE</scope>
    <source>
        <strain evidence="1">ARSEF 373</strain>
    </source>
</reference>
<accession>A0AAV2YQG9</accession>
<gene>
    <name evidence="1" type="ORF">N0F65_008348</name>
</gene>
<organism evidence="1 2">
    <name type="scientific">Lagenidium giganteum</name>
    <dbReference type="NCBI Taxonomy" id="4803"/>
    <lineage>
        <taxon>Eukaryota</taxon>
        <taxon>Sar</taxon>
        <taxon>Stramenopiles</taxon>
        <taxon>Oomycota</taxon>
        <taxon>Peronosporomycetes</taxon>
        <taxon>Pythiales</taxon>
        <taxon>Pythiaceae</taxon>
    </lineage>
</organism>
<comment type="caution">
    <text evidence="1">The sequence shown here is derived from an EMBL/GenBank/DDBJ whole genome shotgun (WGS) entry which is preliminary data.</text>
</comment>
<evidence type="ECO:0000313" key="1">
    <source>
        <dbReference type="EMBL" id="DAZ96481.1"/>
    </source>
</evidence>
<dbReference type="AlphaFoldDB" id="A0AAV2YQG9"/>
<name>A0AAV2YQG9_9STRA</name>
<reference evidence="1" key="2">
    <citation type="journal article" date="2023" name="Microbiol Resour">
        <title>Decontamination and Annotation of the Draft Genome Sequence of the Oomycete Lagenidium giganteum ARSEF 373.</title>
        <authorList>
            <person name="Morgan W.R."/>
            <person name="Tartar A."/>
        </authorList>
    </citation>
    <scope>NUCLEOTIDE SEQUENCE</scope>
    <source>
        <strain evidence="1">ARSEF 373</strain>
    </source>
</reference>
<dbReference type="EMBL" id="DAKRPA010000166">
    <property type="protein sequence ID" value="DAZ96481.1"/>
    <property type="molecule type" value="Genomic_DNA"/>
</dbReference>